<evidence type="ECO:0008006" key="3">
    <source>
        <dbReference type="Google" id="ProtNLM"/>
    </source>
</evidence>
<accession>A0ABR9S3F0</accession>
<dbReference type="Proteomes" id="UP000806285">
    <property type="component" value="Unassembled WGS sequence"/>
</dbReference>
<evidence type="ECO:0000313" key="2">
    <source>
        <dbReference type="Proteomes" id="UP000806285"/>
    </source>
</evidence>
<sequence length="97" mass="10680">MRRIPPIPLVTSPETPEAERAIGFQWAGDPVGKRHRIGGDPDGMQQGDVPVCSCGKHMSFYGQLDSIGDEYCIADCALIYVFLCWDCFETKSVLQSA</sequence>
<reference evidence="1 2" key="1">
    <citation type="submission" date="2020-10" db="EMBL/GenBank/DDBJ databases">
        <title>Ramlibacter sp. HM2 16S ribosomal RNA gene Genome sequencing and assembly.</title>
        <authorList>
            <person name="Kang M."/>
        </authorList>
    </citation>
    <scope>NUCLEOTIDE SEQUENCE [LARGE SCALE GENOMIC DNA]</scope>
    <source>
        <strain evidence="1 2">HM2</strain>
    </source>
</reference>
<protein>
    <recommendedName>
        <fullName evidence="3">DUF1963 domain-containing protein</fullName>
    </recommendedName>
</protein>
<dbReference type="EMBL" id="JADDIV010000003">
    <property type="protein sequence ID" value="MBE7368011.1"/>
    <property type="molecule type" value="Genomic_DNA"/>
</dbReference>
<evidence type="ECO:0000313" key="1">
    <source>
        <dbReference type="EMBL" id="MBE7368011.1"/>
    </source>
</evidence>
<organism evidence="1 2">
    <name type="scientific">Ramlibacter pallidus</name>
    <dbReference type="NCBI Taxonomy" id="2780087"/>
    <lineage>
        <taxon>Bacteria</taxon>
        <taxon>Pseudomonadati</taxon>
        <taxon>Pseudomonadota</taxon>
        <taxon>Betaproteobacteria</taxon>
        <taxon>Burkholderiales</taxon>
        <taxon>Comamonadaceae</taxon>
        <taxon>Ramlibacter</taxon>
    </lineage>
</organism>
<name>A0ABR9S3F0_9BURK</name>
<dbReference type="RefSeq" id="WP_193676629.1">
    <property type="nucleotide sequence ID" value="NZ_JADDIV010000003.1"/>
</dbReference>
<proteinExistence type="predicted"/>
<comment type="caution">
    <text evidence="1">The sequence shown here is derived from an EMBL/GenBank/DDBJ whole genome shotgun (WGS) entry which is preliminary data.</text>
</comment>
<keyword evidence="2" id="KW-1185">Reference proteome</keyword>
<gene>
    <name evidence="1" type="ORF">IM787_10565</name>
</gene>